<sequence>MHMARKNRKRRGRSRALSTIAGVATKSCPGITDQPHSVVQPSAATLLPRSVIEIIIDHLHDRPMDLRACSLVAKSWEARSQSHLFRKVQWDTRTVLNWCTHISPHPSGPAGYVIFFAVDSLLEREQLGPIKDYFTSFRNVTSLILRDLSFDDPLFDPKKVPAYFGHLKLGLKSLTLANARGSCGRLLSFTSFFPHLEYLTISCPGDLFPPDPTVNFQYRPLRGTLFLRGHTHHTSLINLLSRSSPPQFHTVRLEHWGKMRIEDLNSLLKSCSNSLETLGLSACRGSADEWSSRLRPNFNLCPRLTEFRIELQNIAQNPPSIINSLLTSPVVLSRITFVIHDNVKPESLFSYIKDWAETDIVIARFAAKLFCRDEGKRLLLTFKVARVLDLAQLVPYSVERGVQVVVERGDDEELALPTCASCEAGNRSASWGL</sequence>
<dbReference type="InterPro" id="IPR036047">
    <property type="entry name" value="F-box-like_dom_sf"/>
</dbReference>
<evidence type="ECO:0000313" key="1">
    <source>
        <dbReference type="EMBL" id="KAF9790921.1"/>
    </source>
</evidence>
<dbReference type="SUPFAM" id="SSF52047">
    <property type="entry name" value="RNI-like"/>
    <property type="match status" value="1"/>
</dbReference>
<dbReference type="InterPro" id="IPR032675">
    <property type="entry name" value="LRR_dom_sf"/>
</dbReference>
<evidence type="ECO:0008006" key="3">
    <source>
        <dbReference type="Google" id="ProtNLM"/>
    </source>
</evidence>
<proteinExistence type="predicted"/>
<dbReference type="AlphaFoldDB" id="A0A9P6HPG7"/>
<dbReference type="Proteomes" id="UP000736335">
    <property type="component" value="Unassembled WGS sequence"/>
</dbReference>
<name>A0A9P6HPG7_9AGAM</name>
<protein>
    <recommendedName>
        <fullName evidence="3">F-box domain-containing protein</fullName>
    </recommendedName>
</protein>
<keyword evidence="2" id="KW-1185">Reference proteome</keyword>
<dbReference type="SUPFAM" id="SSF81383">
    <property type="entry name" value="F-box domain"/>
    <property type="match status" value="1"/>
</dbReference>
<dbReference type="Gene3D" id="3.80.10.10">
    <property type="entry name" value="Ribonuclease Inhibitor"/>
    <property type="match status" value="1"/>
</dbReference>
<dbReference type="EMBL" id="WIUZ02000002">
    <property type="protein sequence ID" value="KAF9790921.1"/>
    <property type="molecule type" value="Genomic_DNA"/>
</dbReference>
<reference evidence="1" key="1">
    <citation type="journal article" date="2020" name="Nat. Commun.">
        <title>Large-scale genome sequencing of mycorrhizal fungi provides insights into the early evolution of symbiotic traits.</title>
        <authorList>
            <person name="Miyauchi S."/>
            <person name="Kiss E."/>
            <person name="Kuo A."/>
            <person name="Drula E."/>
            <person name="Kohler A."/>
            <person name="Sanchez-Garcia M."/>
            <person name="Morin E."/>
            <person name="Andreopoulos B."/>
            <person name="Barry K.W."/>
            <person name="Bonito G."/>
            <person name="Buee M."/>
            <person name="Carver A."/>
            <person name="Chen C."/>
            <person name="Cichocki N."/>
            <person name="Clum A."/>
            <person name="Culley D."/>
            <person name="Crous P.W."/>
            <person name="Fauchery L."/>
            <person name="Girlanda M."/>
            <person name="Hayes R.D."/>
            <person name="Keri Z."/>
            <person name="LaButti K."/>
            <person name="Lipzen A."/>
            <person name="Lombard V."/>
            <person name="Magnuson J."/>
            <person name="Maillard F."/>
            <person name="Murat C."/>
            <person name="Nolan M."/>
            <person name="Ohm R.A."/>
            <person name="Pangilinan J."/>
            <person name="Pereira M.F."/>
            <person name="Perotto S."/>
            <person name="Peter M."/>
            <person name="Pfister S."/>
            <person name="Riley R."/>
            <person name="Sitrit Y."/>
            <person name="Stielow J.B."/>
            <person name="Szollosi G."/>
            <person name="Zifcakova L."/>
            <person name="Stursova M."/>
            <person name="Spatafora J.W."/>
            <person name="Tedersoo L."/>
            <person name="Vaario L.M."/>
            <person name="Yamada A."/>
            <person name="Yan M."/>
            <person name="Wang P."/>
            <person name="Xu J."/>
            <person name="Bruns T."/>
            <person name="Baldrian P."/>
            <person name="Vilgalys R."/>
            <person name="Dunand C."/>
            <person name="Henrissat B."/>
            <person name="Grigoriev I.V."/>
            <person name="Hibbett D."/>
            <person name="Nagy L.G."/>
            <person name="Martin F.M."/>
        </authorList>
    </citation>
    <scope>NUCLEOTIDE SEQUENCE</scope>
    <source>
        <strain evidence="1">UH-Tt-Lm1</strain>
    </source>
</reference>
<evidence type="ECO:0000313" key="2">
    <source>
        <dbReference type="Proteomes" id="UP000736335"/>
    </source>
</evidence>
<accession>A0A9P6HPG7</accession>
<gene>
    <name evidence="1" type="ORF">BJ322DRAFT_1104562</name>
</gene>
<reference evidence="1" key="2">
    <citation type="submission" date="2020-11" db="EMBL/GenBank/DDBJ databases">
        <authorList>
            <consortium name="DOE Joint Genome Institute"/>
            <person name="Kuo A."/>
            <person name="Miyauchi S."/>
            <person name="Kiss E."/>
            <person name="Drula E."/>
            <person name="Kohler A."/>
            <person name="Sanchez-Garcia M."/>
            <person name="Andreopoulos B."/>
            <person name="Barry K.W."/>
            <person name="Bonito G."/>
            <person name="Buee M."/>
            <person name="Carver A."/>
            <person name="Chen C."/>
            <person name="Cichocki N."/>
            <person name="Clum A."/>
            <person name="Culley D."/>
            <person name="Crous P.W."/>
            <person name="Fauchery L."/>
            <person name="Girlanda M."/>
            <person name="Hayes R."/>
            <person name="Keri Z."/>
            <person name="Labutti K."/>
            <person name="Lipzen A."/>
            <person name="Lombard V."/>
            <person name="Magnuson J."/>
            <person name="Maillard F."/>
            <person name="Morin E."/>
            <person name="Murat C."/>
            <person name="Nolan M."/>
            <person name="Ohm R."/>
            <person name="Pangilinan J."/>
            <person name="Pereira M."/>
            <person name="Perotto S."/>
            <person name="Peter M."/>
            <person name="Riley R."/>
            <person name="Sitrit Y."/>
            <person name="Stielow B."/>
            <person name="Szollosi G."/>
            <person name="Zifcakova L."/>
            <person name="Stursova M."/>
            <person name="Spatafora J.W."/>
            <person name="Tedersoo L."/>
            <person name="Vaario L.-M."/>
            <person name="Yamada A."/>
            <person name="Yan M."/>
            <person name="Wang P."/>
            <person name="Xu J."/>
            <person name="Bruns T."/>
            <person name="Baldrian P."/>
            <person name="Vilgalys R."/>
            <person name="Henrissat B."/>
            <person name="Grigoriev I.V."/>
            <person name="Hibbett D."/>
            <person name="Nagy L.G."/>
            <person name="Martin F.M."/>
        </authorList>
    </citation>
    <scope>NUCLEOTIDE SEQUENCE</scope>
    <source>
        <strain evidence="1">UH-Tt-Lm1</strain>
    </source>
</reference>
<comment type="caution">
    <text evidence="1">The sequence shown here is derived from an EMBL/GenBank/DDBJ whole genome shotgun (WGS) entry which is preliminary data.</text>
</comment>
<dbReference type="OrthoDB" id="2968433at2759"/>
<organism evidence="1 2">
    <name type="scientific">Thelephora terrestris</name>
    <dbReference type="NCBI Taxonomy" id="56493"/>
    <lineage>
        <taxon>Eukaryota</taxon>
        <taxon>Fungi</taxon>
        <taxon>Dikarya</taxon>
        <taxon>Basidiomycota</taxon>
        <taxon>Agaricomycotina</taxon>
        <taxon>Agaricomycetes</taxon>
        <taxon>Thelephorales</taxon>
        <taxon>Thelephoraceae</taxon>
        <taxon>Thelephora</taxon>
    </lineage>
</organism>